<keyword evidence="2" id="KW-1185">Reference proteome</keyword>
<name>A0ABT5KTQ0_9BURK</name>
<comment type="caution">
    <text evidence="1">The sequence shown here is derived from an EMBL/GenBank/DDBJ whole genome shotgun (WGS) entry which is preliminary data.</text>
</comment>
<dbReference type="Proteomes" id="UP001219862">
    <property type="component" value="Unassembled WGS sequence"/>
</dbReference>
<dbReference type="Pfam" id="PF18143">
    <property type="entry name" value="HAD_SAK_2"/>
    <property type="match status" value="1"/>
</dbReference>
<evidence type="ECO:0000313" key="1">
    <source>
        <dbReference type="EMBL" id="MDC8786313.1"/>
    </source>
</evidence>
<dbReference type="EMBL" id="JAQQXS010000012">
    <property type="protein sequence ID" value="MDC8786313.1"/>
    <property type="molecule type" value="Genomic_DNA"/>
</dbReference>
<proteinExistence type="predicted"/>
<gene>
    <name evidence="1" type="ORF">PRZ01_14050</name>
</gene>
<organism evidence="1 2">
    <name type="scientific">Roseateles koreensis</name>
    <dbReference type="NCBI Taxonomy" id="2987526"/>
    <lineage>
        <taxon>Bacteria</taxon>
        <taxon>Pseudomonadati</taxon>
        <taxon>Pseudomonadota</taxon>
        <taxon>Betaproteobacteria</taxon>
        <taxon>Burkholderiales</taxon>
        <taxon>Sphaerotilaceae</taxon>
        <taxon>Roseateles</taxon>
    </lineage>
</organism>
<dbReference type="RefSeq" id="WP_273597427.1">
    <property type="nucleotide sequence ID" value="NZ_JAQQXS010000012.1"/>
</dbReference>
<reference evidence="1 2" key="1">
    <citation type="submission" date="2022-10" db="EMBL/GenBank/DDBJ databases">
        <title>paucibacter sp. hw8 Genome sequencing.</title>
        <authorList>
            <person name="Park S."/>
        </authorList>
    </citation>
    <scope>NUCLEOTIDE SEQUENCE [LARGE SCALE GENOMIC DNA]</scope>
    <source>
        <strain evidence="2">hw8</strain>
    </source>
</reference>
<evidence type="ECO:0000313" key="2">
    <source>
        <dbReference type="Proteomes" id="UP001219862"/>
    </source>
</evidence>
<accession>A0ABT5KTQ0</accession>
<sequence length="163" mass="18415">MRPTLFLNLDGTCHPKSIQYAVLRGYPHVGPPHFCWAEPLRPVLEDWDAQVVLRSSSTMMFGLEPVAGLAPEWLHTRIVGACGDVVRYIALFEPRKVNTSYGVVRRYVQEHQLQHWVALDDDTDGWPADSELRRHLVACDGRTGLGNPLVARRINQAFSECIP</sequence>
<protein>
    <submittedName>
        <fullName evidence="1">HAD domain-containing protein</fullName>
    </submittedName>
</protein>